<dbReference type="AlphaFoldDB" id="A0A398B3R5"/>
<accession>A0A398B3R5</accession>
<gene>
    <name evidence="1" type="ORF">D1953_15600</name>
</gene>
<reference evidence="1 2" key="1">
    <citation type="submission" date="2018-08" db="EMBL/GenBank/DDBJ databases">
        <title>Bacillus jemisoniae sp. nov., Bacillus chryseoplanitiae sp. nov., Bacillus resnikiae sp. nov., and Bacillus frankliniae sp. nov., isolated from Viking spacecraft and associated surfaces.</title>
        <authorList>
            <person name="Seuylemezian A."/>
            <person name="Vaishampayan P."/>
        </authorList>
    </citation>
    <scope>NUCLEOTIDE SEQUENCE [LARGE SCALE GENOMIC DNA]</scope>
    <source>
        <strain evidence="1 2">MA001</strain>
    </source>
</reference>
<name>A0A398B3R5_9BACI</name>
<protein>
    <submittedName>
        <fullName evidence="1">Uncharacterized protein</fullName>
    </submittedName>
</protein>
<sequence>MDELVVNLEEVIENVKQFNMDLEENTDIVTQLTQFKHWYYIPSLDAFGPSKYIGYKAMNTSRYARGQNKTGVDTEKVLKQWFIKLSLESERSSILLDKLGELLELHDKKVRSNAFVHILKN</sequence>
<dbReference type="EMBL" id="QWVS01000033">
    <property type="protein sequence ID" value="RID83488.1"/>
    <property type="molecule type" value="Genomic_DNA"/>
</dbReference>
<evidence type="ECO:0000313" key="2">
    <source>
        <dbReference type="Proteomes" id="UP000266016"/>
    </source>
</evidence>
<organism evidence="1 2">
    <name type="scientific">Peribacillus asahii</name>
    <dbReference type="NCBI Taxonomy" id="228899"/>
    <lineage>
        <taxon>Bacteria</taxon>
        <taxon>Bacillati</taxon>
        <taxon>Bacillota</taxon>
        <taxon>Bacilli</taxon>
        <taxon>Bacillales</taxon>
        <taxon>Bacillaceae</taxon>
        <taxon>Peribacillus</taxon>
    </lineage>
</organism>
<comment type="caution">
    <text evidence="1">The sequence shown here is derived from an EMBL/GenBank/DDBJ whole genome shotgun (WGS) entry which is preliminary data.</text>
</comment>
<evidence type="ECO:0000313" key="1">
    <source>
        <dbReference type="EMBL" id="RID83488.1"/>
    </source>
</evidence>
<keyword evidence="2" id="KW-1185">Reference proteome</keyword>
<dbReference type="Proteomes" id="UP000266016">
    <property type="component" value="Unassembled WGS sequence"/>
</dbReference>
<dbReference type="RefSeq" id="WP_119118106.1">
    <property type="nucleotide sequence ID" value="NZ_QWVS01000033.1"/>
</dbReference>
<proteinExistence type="predicted"/>